<dbReference type="NCBIfam" id="TIGR00573">
    <property type="entry name" value="dnaq"/>
    <property type="match status" value="1"/>
</dbReference>
<dbReference type="Gene3D" id="3.40.50.300">
    <property type="entry name" value="P-loop containing nucleotide triphosphate hydrolases"/>
    <property type="match status" value="2"/>
</dbReference>
<evidence type="ECO:0000256" key="8">
    <source>
        <dbReference type="ARBA" id="ARBA00022840"/>
    </source>
</evidence>
<comment type="caution">
    <text evidence="14">The sequence shown here is derived from an EMBL/GenBank/DDBJ whole genome shotgun (WGS) entry which is preliminary data.</text>
</comment>
<dbReference type="PANTHER" id="PTHR11472:SF34">
    <property type="entry name" value="REGULATOR OF TELOMERE ELONGATION HELICASE 1"/>
    <property type="match status" value="1"/>
</dbReference>
<evidence type="ECO:0000256" key="12">
    <source>
        <dbReference type="SAM" id="MobiDB-lite"/>
    </source>
</evidence>
<dbReference type="NCBIfam" id="TIGR01407">
    <property type="entry name" value="dinG_rel"/>
    <property type="match status" value="1"/>
</dbReference>
<keyword evidence="8 10" id="KW-0067">ATP-binding</keyword>
<evidence type="ECO:0000256" key="2">
    <source>
        <dbReference type="ARBA" id="ARBA00022695"/>
    </source>
</evidence>
<evidence type="ECO:0000256" key="11">
    <source>
        <dbReference type="RuleBase" id="RU364106"/>
    </source>
</evidence>
<dbReference type="InterPro" id="IPR012337">
    <property type="entry name" value="RNaseH-like_sf"/>
</dbReference>
<keyword evidence="6 10" id="KW-0378">Hydrolase</keyword>
<evidence type="ECO:0000256" key="3">
    <source>
        <dbReference type="ARBA" id="ARBA00022705"/>
    </source>
</evidence>
<keyword evidence="3" id="KW-0235">DNA replication</keyword>
<feature type="short sequence motif" description="DEAH box" evidence="10">
    <location>
        <begin position="462"/>
        <end position="465"/>
    </location>
</feature>
<keyword evidence="9" id="KW-0239">DNA-directed DNA polymerase</keyword>
<keyword evidence="7 10" id="KW-0269">Exonuclease</keyword>
<dbReference type="EC" id="3.1.-.-" evidence="10 11"/>
<keyword evidence="4 10" id="KW-0540">Nuclease</keyword>
<evidence type="ECO:0000259" key="13">
    <source>
        <dbReference type="PROSITE" id="PS51193"/>
    </source>
</evidence>
<dbReference type="InterPro" id="IPR013520">
    <property type="entry name" value="Ribonucl_H"/>
</dbReference>
<dbReference type="GO" id="GO:0003678">
    <property type="term" value="F:DNA helicase activity"/>
    <property type="evidence" value="ECO:0007669"/>
    <property type="project" value="TreeGrafter"/>
</dbReference>
<dbReference type="GO" id="GO:0003887">
    <property type="term" value="F:DNA-directed DNA polymerase activity"/>
    <property type="evidence" value="ECO:0007669"/>
    <property type="project" value="UniProtKB-KW"/>
</dbReference>
<feature type="region of interest" description="Disordered" evidence="12">
    <location>
        <begin position="947"/>
        <end position="1059"/>
    </location>
</feature>
<feature type="domain" description="Helicase ATP-binding" evidence="13">
    <location>
        <begin position="250"/>
        <end position="526"/>
    </location>
</feature>
<dbReference type="EMBL" id="AYZK01000001">
    <property type="protein sequence ID" value="KRM88116.1"/>
    <property type="molecule type" value="Genomic_DNA"/>
</dbReference>
<feature type="compositionally biased region" description="Basic residues" evidence="12">
    <location>
        <begin position="1037"/>
        <end position="1047"/>
    </location>
</feature>
<sequence>MDADTIYAVIDLETTGTDVEAGDRIIQIGCALIQHHKVIQTYSQLVNPDSRIPVAIQRLTGIHPQDLVSAPYFDEIAPVLRQMLSETVIVAHNVNFDYPFLNAEFARVGLRTLANDALDTVQLAQILLPNSVSYRLSDLTHLLNIQHNNPHQADSDAVSTAKLLIELSRRFRQLPGPTQQQLARLGQGLLRQTGKYLQYLARDAQPLTGHYLMKRGVVIANPAPERQSRAARAGRGLQEYPAKEAAKRKMIKRAGGQLRFRYAQARMMDRVYANATNDQQPLVIEAGTGLGKSLGYLIPYSFVATPDNKVIIATSTTVLQSQLMNSTIPLVEQLVGHPVDAVTLKSPRHYIDLNKFATTLHDSEVKGISLVLQMQILVWLTSTKTGDLDELHTASTQSAFFVRIQHTGNFGTEYSNPFYKVDFYRNALRRVDAAAIVVTNHAYLAAHYTDDAFSGQPFLVVDEAQHFAENAANAFTVRLNLKKLHYALNQFDRIIGGPDTRGLAAIYADNQIMSYQLRSLQLATDKALNLVAGIQTRLFHHYFAHQQRPHNGFMELNLSHADIQTIIDRFTPVAQDILGLSNQILTIADTLLTDYTQNENHFLTSDIRTFQHLEDVAAGLSEQLGPMTALTEHNPLLTDAQVAVPSLTLRHPDDLTSLNVNWRVFDVRDHLQNLLRNFTAPVFTGGTLTIRKDAQFLTNQLGYPALPDTQVMTLRSPFKYKQQARVMIAADAPHINDLSAKQYADYLTNAIERLADNEHQTLVLFNSLTVIGHVFARLNRRPIADRKEILAQGVTGSAARIARRFAVSRNSVLLGAASFFEGVDYPDKQLETVILTRLPFDMPNDPVIKARYDNIKASGADPFTQDAVPRATLRLRQSFGRLIRRESDRGVFIVLDDRLTRTSYGRGMQKSLPSVTTDLLPLAAMPDALERWLTPDEEEQAAAKKLLEEHKATPNRRPRRRNTKKAAAVTTKADEARKKGADKQSARTPAKTTTRKPRTHKPQSAVKQPQTGRGTKAKPTQATVKSGTAQKQPTTTTKKRRPRRRTTKSATNHKSTPKK</sequence>
<evidence type="ECO:0000256" key="4">
    <source>
        <dbReference type="ARBA" id="ARBA00022722"/>
    </source>
</evidence>
<comment type="similarity">
    <text evidence="10 11">Belongs to the helicase family. DinG subfamily. Type 2 sub-subfamily.</text>
</comment>
<dbReference type="PANTHER" id="PTHR11472">
    <property type="entry name" value="DNA REPAIR DEAD HELICASE RAD3/XP-D SUBFAMILY MEMBER"/>
    <property type="match status" value="1"/>
</dbReference>
<dbReference type="InterPro" id="IPR006054">
    <property type="entry name" value="DnaQ"/>
</dbReference>
<dbReference type="SMART" id="SM00491">
    <property type="entry name" value="HELICc2"/>
    <property type="match status" value="1"/>
</dbReference>
<feature type="binding site" evidence="10">
    <location>
        <begin position="286"/>
        <end position="293"/>
    </location>
    <ligand>
        <name>ATP</name>
        <dbReference type="ChEBI" id="CHEBI:30616"/>
    </ligand>
</feature>
<proteinExistence type="inferred from homology"/>
<dbReference type="InterPro" id="IPR006310">
    <property type="entry name" value="DinG"/>
</dbReference>
<dbReference type="PATRIC" id="fig|1423810.4.peg.410"/>
<reference evidence="14 15" key="1">
    <citation type="journal article" date="2015" name="Genome Announc.">
        <title>Expanding the biotechnology potential of lactobacilli through comparative genomics of 213 strains and associated genera.</title>
        <authorList>
            <person name="Sun Z."/>
            <person name="Harris H.M."/>
            <person name="McCann A."/>
            <person name="Guo C."/>
            <person name="Argimon S."/>
            <person name="Zhang W."/>
            <person name="Yang X."/>
            <person name="Jeffery I.B."/>
            <person name="Cooney J.C."/>
            <person name="Kagawa T.F."/>
            <person name="Liu W."/>
            <person name="Song Y."/>
            <person name="Salvetti E."/>
            <person name="Wrobel A."/>
            <person name="Rasinkangas P."/>
            <person name="Parkhill J."/>
            <person name="Rea M.C."/>
            <person name="O'Sullivan O."/>
            <person name="Ritari J."/>
            <person name="Douillard F.P."/>
            <person name="Paul Ross R."/>
            <person name="Yang R."/>
            <person name="Briner A.E."/>
            <person name="Felis G.E."/>
            <person name="de Vos W.M."/>
            <person name="Barrangou R."/>
            <person name="Klaenhammer T.R."/>
            <person name="Caufield P.W."/>
            <person name="Cui Y."/>
            <person name="Zhang H."/>
            <person name="O'Toole P.W."/>
        </authorList>
    </citation>
    <scope>NUCLEOTIDE SEQUENCE [LARGE SCALE GENOMIC DNA]</scope>
    <source>
        <strain evidence="14 15">DSM 22698</strain>
    </source>
</reference>
<dbReference type="InterPro" id="IPR045028">
    <property type="entry name" value="DinG/Rad3-like"/>
</dbReference>
<evidence type="ECO:0000256" key="6">
    <source>
        <dbReference type="ARBA" id="ARBA00022801"/>
    </source>
</evidence>
<evidence type="ECO:0000256" key="5">
    <source>
        <dbReference type="ARBA" id="ARBA00022741"/>
    </source>
</evidence>
<dbReference type="GO" id="GO:0003677">
    <property type="term" value="F:DNA binding"/>
    <property type="evidence" value="ECO:0007669"/>
    <property type="project" value="InterPro"/>
</dbReference>
<dbReference type="RefSeq" id="WP_082619474.1">
    <property type="nucleotide sequence ID" value="NZ_AYZK01000001.1"/>
</dbReference>
<keyword evidence="15" id="KW-1185">Reference proteome</keyword>
<feature type="compositionally biased region" description="Basic residues" evidence="12">
    <location>
        <begin position="953"/>
        <end position="964"/>
    </location>
</feature>
<evidence type="ECO:0000256" key="10">
    <source>
        <dbReference type="HAMAP-Rule" id="MF_02206"/>
    </source>
</evidence>
<name>A0A0R2CDP5_9LACO</name>
<feature type="compositionally biased region" description="Basic and acidic residues" evidence="12">
    <location>
        <begin position="972"/>
        <end position="985"/>
    </location>
</feature>
<dbReference type="Pfam" id="PF00929">
    <property type="entry name" value="RNase_T"/>
    <property type="match status" value="1"/>
</dbReference>
<dbReference type="Pfam" id="PF13307">
    <property type="entry name" value="Helicase_C_2"/>
    <property type="match status" value="1"/>
</dbReference>
<dbReference type="SMART" id="SM00479">
    <property type="entry name" value="EXOIII"/>
    <property type="match status" value="1"/>
</dbReference>
<keyword evidence="1" id="KW-0808">Transferase</keyword>
<dbReference type="CDD" id="cd06127">
    <property type="entry name" value="DEDDh"/>
    <property type="match status" value="1"/>
</dbReference>
<dbReference type="Proteomes" id="UP000051789">
    <property type="component" value="Unassembled WGS sequence"/>
</dbReference>
<dbReference type="InterPro" id="IPR014013">
    <property type="entry name" value="Helic_SF1/SF2_ATP-bd_DinG/Rad3"/>
</dbReference>
<dbReference type="PROSITE" id="PS51193">
    <property type="entry name" value="HELICASE_ATP_BIND_2"/>
    <property type="match status" value="1"/>
</dbReference>
<gene>
    <name evidence="10 11" type="primary">dinG</name>
    <name evidence="14" type="ORF">FD19_GL000405</name>
</gene>
<dbReference type="InterPro" id="IPR027417">
    <property type="entry name" value="P-loop_NTPase"/>
</dbReference>
<dbReference type="Gene3D" id="3.30.420.10">
    <property type="entry name" value="Ribonuclease H-like superfamily/Ribonuclease H"/>
    <property type="match status" value="1"/>
</dbReference>
<evidence type="ECO:0000256" key="9">
    <source>
        <dbReference type="ARBA" id="ARBA00022932"/>
    </source>
</evidence>
<dbReference type="GO" id="GO:0006260">
    <property type="term" value="P:DNA replication"/>
    <property type="evidence" value="ECO:0007669"/>
    <property type="project" value="UniProtKB-KW"/>
</dbReference>
<keyword evidence="2" id="KW-0548">Nucleotidyltransferase</keyword>
<dbReference type="HAMAP" id="MF_02206">
    <property type="entry name" value="DinG_exonucl"/>
    <property type="match status" value="1"/>
</dbReference>
<evidence type="ECO:0000313" key="14">
    <source>
        <dbReference type="EMBL" id="KRM88116.1"/>
    </source>
</evidence>
<comment type="function">
    <text evidence="10 11">3'-5' exonuclease.</text>
</comment>
<dbReference type="InterPro" id="IPR036397">
    <property type="entry name" value="RNaseH_sf"/>
</dbReference>
<dbReference type="InterPro" id="IPR006555">
    <property type="entry name" value="ATP-dep_Helicase_C"/>
</dbReference>
<dbReference type="AlphaFoldDB" id="A0A0R2CDP5"/>
<evidence type="ECO:0000256" key="7">
    <source>
        <dbReference type="ARBA" id="ARBA00022839"/>
    </source>
</evidence>
<evidence type="ECO:0000256" key="1">
    <source>
        <dbReference type="ARBA" id="ARBA00022679"/>
    </source>
</evidence>
<dbReference type="GO" id="GO:0016818">
    <property type="term" value="F:hydrolase activity, acting on acid anhydrides, in phosphorus-containing anhydrides"/>
    <property type="evidence" value="ECO:0007669"/>
    <property type="project" value="InterPro"/>
</dbReference>
<keyword evidence="14" id="KW-0347">Helicase</keyword>
<dbReference type="FunFam" id="3.30.420.10:FF:000045">
    <property type="entry name" value="3'-5' exonuclease DinG"/>
    <property type="match status" value="1"/>
</dbReference>
<accession>A0A0R2CDP5</accession>
<dbReference type="SUPFAM" id="SSF52540">
    <property type="entry name" value="P-loop containing nucleoside triphosphate hydrolases"/>
    <property type="match status" value="1"/>
</dbReference>
<dbReference type="STRING" id="1423810.FD19_GL000405"/>
<organism evidence="14 15">
    <name type="scientific">Lacticaseibacillus thailandensis DSM 22698 = JCM 13996</name>
    <dbReference type="NCBI Taxonomy" id="1423810"/>
    <lineage>
        <taxon>Bacteria</taxon>
        <taxon>Bacillati</taxon>
        <taxon>Bacillota</taxon>
        <taxon>Bacilli</taxon>
        <taxon>Lactobacillales</taxon>
        <taxon>Lactobacillaceae</taxon>
        <taxon>Lacticaseibacillus</taxon>
    </lineage>
</organism>
<dbReference type="SUPFAM" id="SSF53098">
    <property type="entry name" value="Ribonuclease H-like"/>
    <property type="match status" value="1"/>
</dbReference>
<dbReference type="GO" id="GO:0005524">
    <property type="term" value="F:ATP binding"/>
    <property type="evidence" value="ECO:0007669"/>
    <property type="project" value="UniProtKB-UniRule"/>
</dbReference>
<keyword evidence="5 10" id="KW-0547">Nucleotide-binding</keyword>
<feature type="compositionally biased region" description="Polar residues" evidence="12">
    <location>
        <begin position="1005"/>
        <end position="1027"/>
    </location>
</feature>
<protein>
    <recommendedName>
        <fullName evidence="10 11">3'-5' exonuclease DinG</fullName>
        <ecNumber evidence="10 11">3.1.-.-</ecNumber>
    </recommendedName>
</protein>
<dbReference type="GO" id="GO:0008408">
    <property type="term" value="F:3'-5' exonuclease activity"/>
    <property type="evidence" value="ECO:0007669"/>
    <property type="project" value="UniProtKB-UniRule"/>
</dbReference>
<evidence type="ECO:0000313" key="15">
    <source>
        <dbReference type="Proteomes" id="UP000051789"/>
    </source>
</evidence>